<gene>
    <name evidence="3" type="ORF">GCM10009830_42020</name>
</gene>
<feature type="signal peptide" evidence="2">
    <location>
        <begin position="1"/>
        <end position="24"/>
    </location>
</feature>
<evidence type="ECO:0008006" key="5">
    <source>
        <dbReference type="Google" id="ProtNLM"/>
    </source>
</evidence>
<dbReference type="EMBL" id="BAAAQF010000022">
    <property type="protein sequence ID" value="GAA1690004.1"/>
    <property type="molecule type" value="Genomic_DNA"/>
</dbReference>
<keyword evidence="4" id="KW-1185">Reference proteome</keyword>
<evidence type="ECO:0000256" key="2">
    <source>
        <dbReference type="SAM" id="SignalP"/>
    </source>
</evidence>
<name>A0ABN2HLJ6_9ACTN</name>
<sequence length="935" mass="102094">MRRLPIACAAAVFVSLLVIQPTQAAPPDSAADTTSQAGAEELQQQGVAEPQPFDQADFDAFTDAGDAEFGPYEAPSARAAESSAVRQEITAASLDAEPFAMEDAATAAYDDCASSYDYNFHDYECQAFAGDFVFLYDVKDAPGDTRGVPAAAGPNGRPTAVVDMINAVDEAQAAYREMGYEVDPGSGPWAVVVGLNDTQEGWFNGGAFTLPFGANGQPMIVLPSDPGLHDSDNYDYLPRHEFFHIVQYQYWDDTGDIGWAYLRDWMGASDFKTMNWWMESTAEWATLMSYRLQPYDPRNPTAAMMYAHAIPEHLGDPGRAINAAEALGSSRQYSTFTLAFYLNEATGSVSAVRKTWEHIRDHDSTPITAIKAVLTGYGLDIPSTLLGYAVANYRLAAEQGGAPPNPMAGYGYHDPERDLWRDFLMGDSRTDDHLLGEYRPYRLTRAVPMGTQETYTADMEPGGSAYFDFAAVQDSGDPGNGHRSTLTISTEGRDDLQYVAMVWSPQGSPGSLSEYPTAARAVYPVGNVITVADFAYPMVVTLVATRTDLQTNAVEADGDGREYRFRVRALVPLDDPSCSLSDLTVSNLQDDGVAPEQQFLDYAATTPNGWTGGDSTYSVRLPDGDLLWLFSDTFLGPLNSDGTRPVTAPLVNSTFVRQDGSGLSTIQGGTAANPEAIMPPPEAGHWYWLGDGMISRQNGTDYLQVVFQEYLRFGTGDWDWRFDRNVVATFSLSNLKDPISVEALPSQAGAWGSALLPASQSGDGYTYIYGIADAPTNKKQRIARVHGSDLSATAKWQYWTADGWTAYESDTGIGLNGIANEYSVTAWNGQYVLVTQDSTLAFNNQVFAYTSCSPAGPFTNQSLVYTMPETGMFGEPYHDERIFAYNAHLHPTISSGNRFVMSYNVNTFDSRMTAEGSHYTDPSIYKPRFVSFTLN</sequence>
<evidence type="ECO:0000313" key="4">
    <source>
        <dbReference type="Proteomes" id="UP001499851"/>
    </source>
</evidence>
<dbReference type="Proteomes" id="UP001499851">
    <property type="component" value="Unassembled WGS sequence"/>
</dbReference>
<comment type="caution">
    <text evidence="3">The sequence shown here is derived from an EMBL/GenBank/DDBJ whole genome shotgun (WGS) entry which is preliminary data.</text>
</comment>
<evidence type="ECO:0000313" key="3">
    <source>
        <dbReference type="EMBL" id="GAA1690004.1"/>
    </source>
</evidence>
<feature type="compositionally biased region" description="Polar residues" evidence="1">
    <location>
        <begin position="31"/>
        <end position="46"/>
    </location>
</feature>
<dbReference type="RefSeq" id="WP_344490681.1">
    <property type="nucleotide sequence ID" value="NZ_BAAAQF010000022.1"/>
</dbReference>
<feature type="chain" id="PRO_5047004208" description="DUF4185 domain-containing protein" evidence="2">
    <location>
        <begin position="25"/>
        <end position="935"/>
    </location>
</feature>
<proteinExistence type="predicted"/>
<protein>
    <recommendedName>
        <fullName evidence="5">DUF4185 domain-containing protein</fullName>
    </recommendedName>
</protein>
<reference evidence="3 4" key="1">
    <citation type="journal article" date="2019" name="Int. J. Syst. Evol. Microbiol.">
        <title>The Global Catalogue of Microorganisms (GCM) 10K type strain sequencing project: providing services to taxonomists for standard genome sequencing and annotation.</title>
        <authorList>
            <consortium name="The Broad Institute Genomics Platform"/>
            <consortium name="The Broad Institute Genome Sequencing Center for Infectious Disease"/>
            <person name="Wu L."/>
            <person name="Ma J."/>
        </authorList>
    </citation>
    <scope>NUCLEOTIDE SEQUENCE [LARGE SCALE GENOMIC DNA]</scope>
    <source>
        <strain evidence="3 4">JCM 16001</strain>
    </source>
</reference>
<organism evidence="3 4">
    <name type="scientific">Glycomyces endophyticus</name>
    <dbReference type="NCBI Taxonomy" id="480996"/>
    <lineage>
        <taxon>Bacteria</taxon>
        <taxon>Bacillati</taxon>
        <taxon>Actinomycetota</taxon>
        <taxon>Actinomycetes</taxon>
        <taxon>Glycomycetales</taxon>
        <taxon>Glycomycetaceae</taxon>
        <taxon>Glycomyces</taxon>
    </lineage>
</organism>
<accession>A0ABN2HLJ6</accession>
<keyword evidence="2" id="KW-0732">Signal</keyword>
<feature type="region of interest" description="Disordered" evidence="1">
    <location>
        <begin position="25"/>
        <end position="47"/>
    </location>
</feature>
<evidence type="ECO:0000256" key="1">
    <source>
        <dbReference type="SAM" id="MobiDB-lite"/>
    </source>
</evidence>